<evidence type="ECO:0000313" key="2">
    <source>
        <dbReference type="WBParaSite" id="Hba_06238"/>
    </source>
</evidence>
<accession>A0A1I7WM64</accession>
<organism evidence="1 2">
    <name type="scientific">Heterorhabditis bacteriophora</name>
    <name type="common">Entomopathogenic nematode worm</name>
    <dbReference type="NCBI Taxonomy" id="37862"/>
    <lineage>
        <taxon>Eukaryota</taxon>
        <taxon>Metazoa</taxon>
        <taxon>Ecdysozoa</taxon>
        <taxon>Nematoda</taxon>
        <taxon>Chromadorea</taxon>
        <taxon>Rhabditida</taxon>
        <taxon>Rhabditina</taxon>
        <taxon>Rhabditomorpha</taxon>
        <taxon>Strongyloidea</taxon>
        <taxon>Heterorhabditidae</taxon>
        <taxon>Heterorhabditis</taxon>
    </lineage>
</organism>
<evidence type="ECO:0000313" key="1">
    <source>
        <dbReference type="Proteomes" id="UP000095283"/>
    </source>
</evidence>
<dbReference type="WBParaSite" id="Hba_06238">
    <property type="protein sequence ID" value="Hba_06238"/>
    <property type="gene ID" value="Hba_06238"/>
</dbReference>
<protein>
    <submittedName>
        <fullName evidence="2">Uncharacterized protein</fullName>
    </submittedName>
</protein>
<name>A0A1I7WM64_HETBA</name>
<dbReference type="Proteomes" id="UP000095283">
    <property type="component" value="Unplaced"/>
</dbReference>
<dbReference type="AlphaFoldDB" id="A0A1I7WM64"/>
<keyword evidence="1" id="KW-1185">Reference proteome</keyword>
<proteinExistence type="predicted"/>
<reference evidence="2" key="1">
    <citation type="submission" date="2016-11" db="UniProtKB">
        <authorList>
            <consortium name="WormBaseParasite"/>
        </authorList>
    </citation>
    <scope>IDENTIFICATION</scope>
</reference>
<sequence>MIYYYHQGLPCCNARVATLFATYAFYSHLDI</sequence>